<sequence>MRPQVTYHMMGTGQSPGFCSSFNSLLSCQRSPPQSLASLSGLESTFHPFDALLFMVLDS</sequence>
<keyword evidence="2" id="KW-1185">Reference proteome</keyword>
<proteinExistence type="predicted"/>
<comment type="caution">
    <text evidence="1">The sequence shown here is derived from an EMBL/GenBank/DDBJ whole genome shotgun (WGS) entry which is preliminary data.</text>
</comment>
<organism evidence="1 2">
    <name type="scientific">Aspergillus granulosus</name>
    <dbReference type="NCBI Taxonomy" id="176169"/>
    <lineage>
        <taxon>Eukaryota</taxon>
        <taxon>Fungi</taxon>
        <taxon>Dikarya</taxon>
        <taxon>Ascomycota</taxon>
        <taxon>Pezizomycotina</taxon>
        <taxon>Eurotiomycetes</taxon>
        <taxon>Eurotiomycetidae</taxon>
        <taxon>Eurotiales</taxon>
        <taxon>Aspergillaceae</taxon>
        <taxon>Aspergillus</taxon>
        <taxon>Aspergillus subgen. Nidulantes</taxon>
    </lineage>
</organism>
<evidence type="ECO:0000313" key="2">
    <source>
        <dbReference type="Proteomes" id="UP001610334"/>
    </source>
</evidence>
<protein>
    <submittedName>
        <fullName evidence="1">Uncharacterized protein</fullName>
    </submittedName>
</protein>
<reference evidence="1 2" key="1">
    <citation type="submission" date="2024-07" db="EMBL/GenBank/DDBJ databases">
        <title>Section-level genome sequencing and comparative genomics of Aspergillus sections Usti and Cavernicolus.</title>
        <authorList>
            <consortium name="Lawrence Berkeley National Laboratory"/>
            <person name="Nybo J.L."/>
            <person name="Vesth T.C."/>
            <person name="Theobald S."/>
            <person name="Frisvad J.C."/>
            <person name="Larsen T.O."/>
            <person name="Kjaerboelling I."/>
            <person name="Rothschild-Mancinelli K."/>
            <person name="Lyhne E.K."/>
            <person name="Kogle M.E."/>
            <person name="Barry K."/>
            <person name="Clum A."/>
            <person name="Na H."/>
            <person name="Ledsgaard L."/>
            <person name="Lin J."/>
            <person name="Lipzen A."/>
            <person name="Kuo A."/>
            <person name="Riley R."/>
            <person name="Mondo S."/>
            <person name="Labutti K."/>
            <person name="Haridas S."/>
            <person name="Pangalinan J."/>
            <person name="Salamov A.A."/>
            <person name="Simmons B.A."/>
            <person name="Magnuson J.K."/>
            <person name="Chen J."/>
            <person name="Drula E."/>
            <person name="Henrissat B."/>
            <person name="Wiebenga A."/>
            <person name="Lubbers R.J."/>
            <person name="Gomes A.C."/>
            <person name="Makela M.R."/>
            <person name="Stajich J."/>
            <person name="Grigoriev I.V."/>
            <person name="Mortensen U.H."/>
            <person name="De Vries R.P."/>
            <person name="Baker S.E."/>
            <person name="Andersen M.R."/>
        </authorList>
    </citation>
    <scope>NUCLEOTIDE SEQUENCE [LARGE SCALE GENOMIC DNA]</scope>
    <source>
        <strain evidence="1 2">CBS 588.65</strain>
    </source>
</reference>
<dbReference type="PROSITE" id="PS51257">
    <property type="entry name" value="PROKAR_LIPOPROTEIN"/>
    <property type="match status" value="1"/>
</dbReference>
<accession>A0ABR4GZH0</accession>
<evidence type="ECO:0000313" key="1">
    <source>
        <dbReference type="EMBL" id="KAL2808047.1"/>
    </source>
</evidence>
<dbReference type="EMBL" id="JBFXLT010000123">
    <property type="protein sequence ID" value="KAL2808047.1"/>
    <property type="molecule type" value="Genomic_DNA"/>
</dbReference>
<gene>
    <name evidence="1" type="ORF">BJX63DRAFT_53461</name>
</gene>
<name>A0ABR4GZH0_9EURO</name>
<dbReference type="Proteomes" id="UP001610334">
    <property type="component" value="Unassembled WGS sequence"/>
</dbReference>